<gene>
    <name evidence="1" type="ORF">PT974_08146</name>
</gene>
<keyword evidence="2" id="KW-1185">Reference proteome</keyword>
<accession>A0ABR0SD41</accession>
<dbReference type="EMBL" id="JAVFKD010000014">
    <property type="protein sequence ID" value="KAK5989884.1"/>
    <property type="molecule type" value="Genomic_DNA"/>
</dbReference>
<protein>
    <submittedName>
        <fullName evidence="1">Uncharacterized protein</fullName>
    </submittedName>
</protein>
<evidence type="ECO:0000313" key="1">
    <source>
        <dbReference type="EMBL" id="KAK5989884.1"/>
    </source>
</evidence>
<evidence type="ECO:0000313" key="2">
    <source>
        <dbReference type="Proteomes" id="UP001338125"/>
    </source>
</evidence>
<proteinExistence type="predicted"/>
<reference evidence="1 2" key="1">
    <citation type="submission" date="2024-01" db="EMBL/GenBank/DDBJ databases">
        <title>Complete genome of Cladobotryum mycophilum ATHUM6906.</title>
        <authorList>
            <person name="Christinaki A.C."/>
            <person name="Myridakis A.I."/>
            <person name="Kouvelis V.N."/>
        </authorList>
    </citation>
    <scope>NUCLEOTIDE SEQUENCE [LARGE SCALE GENOMIC DNA]</scope>
    <source>
        <strain evidence="1 2">ATHUM6906</strain>
    </source>
</reference>
<comment type="caution">
    <text evidence="1">The sequence shown here is derived from an EMBL/GenBank/DDBJ whole genome shotgun (WGS) entry which is preliminary data.</text>
</comment>
<dbReference type="Proteomes" id="UP001338125">
    <property type="component" value="Unassembled WGS sequence"/>
</dbReference>
<sequence length="112" mass="12433">MIPRGASSSVFMLLGGVASLPGATLVRGLLTKPKLSRRIDLEAEWDYQYFRSYGIALPKGESDGSAAVQLGEKCGVLDRRSHKGWTLGVNRRLVYAVAWEWMHLGFLRINVL</sequence>
<name>A0ABR0SD41_9HYPO</name>
<organism evidence="1 2">
    <name type="scientific">Cladobotryum mycophilum</name>
    <dbReference type="NCBI Taxonomy" id="491253"/>
    <lineage>
        <taxon>Eukaryota</taxon>
        <taxon>Fungi</taxon>
        <taxon>Dikarya</taxon>
        <taxon>Ascomycota</taxon>
        <taxon>Pezizomycotina</taxon>
        <taxon>Sordariomycetes</taxon>
        <taxon>Hypocreomycetidae</taxon>
        <taxon>Hypocreales</taxon>
        <taxon>Hypocreaceae</taxon>
        <taxon>Cladobotryum</taxon>
    </lineage>
</organism>